<dbReference type="Proteomes" id="UP001172155">
    <property type="component" value="Unassembled WGS sequence"/>
</dbReference>
<feature type="transmembrane region" description="Helical" evidence="1">
    <location>
        <begin position="45"/>
        <end position="69"/>
    </location>
</feature>
<dbReference type="PANTHER" id="PTHR36205:SF2">
    <property type="entry name" value="MAJOR FACILITATOR SUPERFAMILY TRANSPORTER"/>
    <property type="match status" value="1"/>
</dbReference>
<keyword evidence="3" id="KW-1185">Reference proteome</keyword>
<keyword evidence="1" id="KW-0472">Membrane</keyword>
<proteinExistence type="predicted"/>
<dbReference type="AlphaFoldDB" id="A0AA40BPL3"/>
<evidence type="ECO:0000313" key="2">
    <source>
        <dbReference type="EMBL" id="KAK0738070.1"/>
    </source>
</evidence>
<accession>A0AA40BPL3</accession>
<dbReference type="EMBL" id="JAUKUD010000007">
    <property type="protein sequence ID" value="KAK0738070.1"/>
    <property type="molecule type" value="Genomic_DNA"/>
</dbReference>
<organism evidence="2 3">
    <name type="scientific">Schizothecium vesticola</name>
    <dbReference type="NCBI Taxonomy" id="314040"/>
    <lineage>
        <taxon>Eukaryota</taxon>
        <taxon>Fungi</taxon>
        <taxon>Dikarya</taxon>
        <taxon>Ascomycota</taxon>
        <taxon>Pezizomycotina</taxon>
        <taxon>Sordariomycetes</taxon>
        <taxon>Sordariomycetidae</taxon>
        <taxon>Sordariales</taxon>
        <taxon>Schizotheciaceae</taxon>
        <taxon>Schizothecium</taxon>
    </lineage>
</organism>
<name>A0AA40BPL3_9PEZI</name>
<dbReference type="Pfam" id="PF11885">
    <property type="entry name" value="DUF3405"/>
    <property type="match status" value="1"/>
</dbReference>
<dbReference type="PANTHER" id="PTHR36205">
    <property type="entry name" value="CHROMOSOME 19, WHOLE GENOME SHOTGUN SEQUENCE"/>
    <property type="match status" value="1"/>
</dbReference>
<dbReference type="InterPro" id="IPR021822">
    <property type="entry name" value="DUF3405"/>
</dbReference>
<reference evidence="2" key="1">
    <citation type="submission" date="2023-06" db="EMBL/GenBank/DDBJ databases">
        <title>Genome-scale phylogeny and comparative genomics of the fungal order Sordariales.</title>
        <authorList>
            <consortium name="Lawrence Berkeley National Laboratory"/>
            <person name="Hensen N."/>
            <person name="Bonometti L."/>
            <person name="Westerberg I."/>
            <person name="Brannstrom I.O."/>
            <person name="Guillou S."/>
            <person name="Cros-Aarteil S."/>
            <person name="Calhoun S."/>
            <person name="Haridas S."/>
            <person name="Kuo A."/>
            <person name="Mondo S."/>
            <person name="Pangilinan J."/>
            <person name="Riley R."/>
            <person name="LaButti K."/>
            <person name="Andreopoulos B."/>
            <person name="Lipzen A."/>
            <person name="Chen C."/>
            <person name="Yanf M."/>
            <person name="Daum C."/>
            <person name="Ng V."/>
            <person name="Clum A."/>
            <person name="Steindorff A."/>
            <person name="Ohm R."/>
            <person name="Martin F."/>
            <person name="Silar P."/>
            <person name="Natvig D."/>
            <person name="Lalanne C."/>
            <person name="Gautier V."/>
            <person name="Ament-velasquez S.L."/>
            <person name="Kruys A."/>
            <person name="Hutchinson M.I."/>
            <person name="Powell A.J."/>
            <person name="Barry K."/>
            <person name="Miller A.N."/>
            <person name="Grigoriev I.V."/>
            <person name="Debuchy R."/>
            <person name="Gladieux P."/>
            <person name="Thoren M.H."/>
            <person name="Johannesson H."/>
        </authorList>
    </citation>
    <scope>NUCLEOTIDE SEQUENCE</scope>
    <source>
        <strain evidence="2">SMH3187-1</strain>
    </source>
</reference>
<protein>
    <submittedName>
        <fullName evidence="2">Uncharacterized protein</fullName>
    </submittedName>
</protein>
<evidence type="ECO:0000256" key="1">
    <source>
        <dbReference type="SAM" id="Phobius"/>
    </source>
</evidence>
<evidence type="ECO:0000313" key="3">
    <source>
        <dbReference type="Proteomes" id="UP001172155"/>
    </source>
</evidence>
<keyword evidence="1" id="KW-0812">Transmembrane</keyword>
<comment type="caution">
    <text evidence="2">The sequence shown here is derived from an EMBL/GenBank/DDBJ whole genome shotgun (WGS) entry which is preliminary data.</text>
</comment>
<sequence>MLGWKGLSRRAGIDPIVVEKLGTVAAHRLAPAWPRIRRCASARQTIVLLVLGFVSWFVFVQLSIFSSAWTAPLAFIGVPGYGPAPKRMTSAYNTLPPLAAPIPCYGARGKLLSDSYDDRMEETSLNIPYPTTFTGSYEAVGLDMTWTTAEDRYAAYGYGEKRESYNRTKVQWDKVDWGALQNECFERNEQRFPSAAKKFDDPLETLRLGFRNRTRIPVVRHWHEFNQTQRTALVVRCWRGYNFQPEDMYYLRSLITETSLHSGGEYQVILLVDMRESPENIFASKAAYEKGLHAAGIPPELRSIAVLWDEHLLQSWYRDIDEHRTMWQVYQPMQLLALHYPEFDHFWQLELDMRFTGHTGHYLTALSTTARSEPRKQALERSLFPYMPSRLPSPSPLAFFSAVNATSLGSSLAWGPIPIPELPPIGPVPPVPDPRADPFSWGVGEDADVIVTSFCANASAADSWVFRDWIGGLRAGVATPRFFCPPAVTRTSRALMLVAHEAQVRRAVRVPSEATPVSFALWHGLKMSFPQGPVFFRREGDEEFEEAWWRGGPEKGRKDGGVGPVVVEHPSGDGLSFWWGGDWPRRIFDAWQGEEEREEEWPWVLRREGGRVWAPNMMVHPMKRREGEPAGSRP</sequence>
<keyword evidence="1" id="KW-1133">Transmembrane helix</keyword>
<gene>
    <name evidence="2" type="ORF">B0T18DRAFT_440942</name>
</gene>